<dbReference type="Gene3D" id="1.20.1250.20">
    <property type="entry name" value="MFS general substrate transporter like domains"/>
    <property type="match status" value="1"/>
</dbReference>
<keyword evidence="3 9" id="KW-0812">Transmembrane</keyword>
<dbReference type="GO" id="GO:0051119">
    <property type="term" value="F:sugar transmembrane transporter activity"/>
    <property type="evidence" value="ECO:0007669"/>
    <property type="project" value="InterPro"/>
</dbReference>
<dbReference type="NCBIfam" id="TIGR00879">
    <property type="entry name" value="SP"/>
    <property type="match status" value="1"/>
</dbReference>
<dbReference type="PROSITE" id="PS50850">
    <property type="entry name" value="MFS"/>
    <property type="match status" value="1"/>
</dbReference>
<feature type="domain" description="Major facilitator superfamily (MFS) profile" evidence="10">
    <location>
        <begin position="14"/>
        <end position="440"/>
    </location>
</feature>
<evidence type="ECO:0000313" key="12">
    <source>
        <dbReference type="Proteomes" id="UP000091820"/>
    </source>
</evidence>
<reference evidence="11" key="2">
    <citation type="submission" date="2020-05" db="UniProtKB">
        <authorList>
            <consortium name="EnsemblMetazoa"/>
        </authorList>
    </citation>
    <scope>IDENTIFICATION</scope>
    <source>
        <strain evidence="11">IAEA</strain>
    </source>
</reference>
<dbReference type="FunFam" id="1.20.1250.20:FF:000055">
    <property type="entry name" value="Facilitated trehalose transporter Tret1-2 homolog"/>
    <property type="match status" value="1"/>
</dbReference>
<dbReference type="EnsemblMetazoa" id="GBRI000438-RA">
    <property type="protein sequence ID" value="GBRI000438-PA"/>
    <property type="gene ID" value="GBRI000438"/>
</dbReference>
<dbReference type="InterPro" id="IPR005829">
    <property type="entry name" value="Sugar_transporter_CS"/>
</dbReference>
<feature type="transmembrane region" description="Helical" evidence="9">
    <location>
        <begin position="386"/>
        <end position="406"/>
    </location>
</feature>
<dbReference type="SUPFAM" id="SSF103473">
    <property type="entry name" value="MFS general substrate transporter"/>
    <property type="match status" value="1"/>
</dbReference>
<keyword evidence="6" id="KW-0325">Glycoprotein</keyword>
<dbReference type="PANTHER" id="PTHR48021">
    <property type="match status" value="1"/>
</dbReference>
<dbReference type="PANTHER" id="PTHR48021:SF1">
    <property type="entry name" value="GH07001P-RELATED"/>
    <property type="match status" value="1"/>
</dbReference>
<keyword evidence="12" id="KW-1185">Reference proteome</keyword>
<feature type="transmembrane region" description="Helical" evidence="9">
    <location>
        <begin position="418"/>
        <end position="436"/>
    </location>
</feature>
<evidence type="ECO:0000256" key="7">
    <source>
        <dbReference type="ARBA" id="ARBA00024348"/>
    </source>
</evidence>
<evidence type="ECO:0000256" key="2">
    <source>
        <dbReference type="ARBA" id="ARBA00022475"/>
    </source>
</evidence>
<feature type="transmembrane region" description="Helical" evidence="9">
    <location>
        <begin position="314"/>
        <end position="336"/>
    </location>
</feature>
<dbReference type="InterPro" id="IPR005828">
    <property type="entry name" value="MFS_sugar_transport-like"/>
</dbReference>
<feature type="transmembrane region" description="Helical" evidence="9">
    <location>
        <begin position="12"/>
        <end position="33"/>
    </location>
</feature>
<feature type="transmembrane region" description="Helical" evidence="9">
    <location>
        <begin position="82"/>
        <end position="102"/>
    </location>
</feature>
<evidence type="ECO:0000256" key="9">
    <source>
        <dbReference type="SAM" id="Phobius"/>
    </source>
</evidence>
<feature type="transmembrane region" description="Helical" evidence="9">
    <location>
        <begin position="287"/>
        <end position="307"/>
    </location>
</feature>
<evidence type="ECO:0000256" key="1">
    <source>
        <dbReference type="ARBA" id="ARBA00004651"/>
    </source>
</evidence>
<feature type="transmembrane region" description="Helical" evidence="9">
    <location>
        <begin position="164"/>
        <end position="186"/>
    </location>
</feature>
<keyword evidence="8" id="KW-0813">Transport</keyword>
<keyword evidence="2" id="KW-1003">Cell membrane</keyword>
<comment type="similarity">
    <text evidence="7">Belongs to the major facilitator superfamily. Sugar transporter (TC 2.A.1.1) family. Trehalose transporter subfamily.</text>
</comment>
<dbReference type="CDD" id="cd17358">
    <property type="entry name" value="MFS_GLUT6_8_Class3_like"/>
    <property type="match status" value="1"/>
</dbReference>
<feature type="transmembrane region" description="Helical" evidence="9">
    <location>
        <begin position="249"/>
        <end position="272"/>
    </location>
</feature>
<dbReference type="PROSITE" id="PS00216">
    <property type="entry name" value="SUGAR_TRANSPORT_1"/>
    <property type="match status" value="1"/>
</dbReference>
<keyword evidence="5 9" id="KW-0472">Membrane</keyword>
<comment type="subcellular location">
    <subcellularLocation>
        <location evidence="1">Cell membrane</location>
        <topology evidence="1">Multi-pass membrane protein</topology>
    </subcellularLocation>
</comment>
<name>A0A1A9VZI8_9MUSC</name>
<reference evidence="12" key="1">
    <citation type="submission" date="2014-03" db="EMBL/GenBank/DDBJ databases">
        <authorList>
            <person name="Aksoy S."/>
            <person name="Warren W."/>
            <person name="Wilson R.K."/>
        </authorList>
    </citation>
    <scope>NUCLEOTIDE SEQUENCE [LARGE SCALE GENOMIC DNA]</scope>
    <source>
        <strain evidence="12">IAEA</strain>
    </source>
</reference>
<evidence type="ECO:0000256" key="6">
    <source>
        <dbReference type="ARBA" id="ARBA00023180"/>
    </source>
</evidence>
<evidence type="ECO:0000256" key="4">
    <source>
        <dbReference type="ARBA" id="ARBA00022989"/>
    </source>
</evidence>
<dbReference type="PRINTS" id="PR00171">
    <property type="entry name" value="SUGRTRNSPORT"/>
</dbReference>
<proteinExistence type="inferred from homology"/>
<dbReference type="InterPro" id="IPR003663">
    <property type="entry name" value="Sugar/inositol_transpt"/>
</dbReference>
<evidence type="ECO:0000256" key="5">
    <source>
        <dbReference type="ARBA" id="ARBA00023136"/>
    </source>
</evidence>
<accession>A0A1A9VZI8</accession>
<dbReference type="GO" id="GO:0005886">
    <property type="term" value="C:plasma membrane"/>
    <property type="evidence" value="ECO:0007669"/>
    <property type="project" value="UniProtKB-SubCell"/>
</dbReference>
<feature type="transmembrane region" description="Helical" evidence="9">
    <location>
        <begin position="108"/>
        <end position="128"/>
    </location>
</feature>
<organism evidence="11 12">
    <name type="scientific">Glossina brevipalpis</name>
    <dbReference type="NCBI Taxonomy" id="37001"/>
    <lineage>
        <taxon>Eukaryota</taxon>
        <taxon>Metazoa</taxon>
        <taxon>Ecdysozoa</taxon>
        <taxon>Arthropoda</taxon>
        <taxon>Hexapoda</taxon>
        <taxon>Insecta</taxon>
        <taxon>Pterygota</taxon>
        <taxon>Neoptera</taxon>
        <taxon>Endopterygota</taxon>
        <taxon>Diptera</taxon>
        <taxon>Brachycera</taxon>
        <taxon>Muscomorpha</taxon>
        <taxon>Hippoboscoidea</taxon>
        <taxon>Glossinidae</taxon>
        <taxon>Glossina</taxon>
    </lineage>
</organism>
<feature type="transmembrane region" description="Helical" evidence="9">
    <location>
        <begin position="53"/>
        <end position="75"/>
    </location>
</feature>
<dbReference type="InterPro" id="IPR036259">
    <property type="entry name" value="MFS_trans_sf"/>
</dbReference>
<feature type="transmembrane region" description="Helical" evidence="9">
    <location>
        <begin position="140"/>
        <end position="158"/>
    </location>
</feature>
<dbReference type="Pfam" id="PF00083">
    <property type="entry name" value="Sugar_tr"/>
    <property type="match status" value="1"/>
</dbReference>
<dbReference type="Proteomes" id="UP000091820">
    <property type="component" value="Unassembled WGS sequence"/>
</dbReference>
<dbReference type="InterPro" id="IPR044775">
    <property type="entry name" value="MFS_ERD6/Tret1-like"/>
</dbReference>
<dbReference type="PROSITE" id="PS00217">
    <property type="entry name" value="SUGAR_TRANSPORT_2"/>
    <property type="match status" value="1"/>
</dbReference>
<evidence type="ECO:0000259" key="10">
    <source>
        <dbReference type="PROSITE" id="PS50850"/>
    </source>
</evidence>
<dbReference type="VEuPathDB" id="VectorBase:GBRI000438"/>
<dbReference type="STRING" id="37001.A0A1A9VZI8"/>
<protein>
    <recommendedName>
        <fullName evidence="10">Major facilitator superfamily (MFS) profile domain-containing protein</fullName>
    </recommendedName>
</protein>
<feature type="transmembrane region" description="Helical" evidence="9">
    <location>
        <begin position="348"/>
        <end position="374"/>
    </location>
</feature>
<dbReference type="InterPro" id="IPR050549">
    <property type="entry name" value="MFS_Trehalose_Transporter"/>
</dbReference>
<evidence type="ECO:0000256" key="3">
    <source>
        <dbReference type="ARBA" id="ARBA00022692"/>
    </source>
</evidence>
<keyword evidence="4 9" id="KW-1133">Transmembrane helix</keyword>
<evidence type="ECO:0000313" key="11">
    <source>
        <dbReference type="EnsemblMetazoa" id="GBRI000438-PA"/>
    </source>
</evidence>
<dbReference type="InterPro" id="IPR020846">
    <property type="entry name" value="MFS_dom"/>
</dbReference>
<dbReference type="AlphaFoldDB" id="A0A1A9VZI8"/>
<evidence type="ECO:0000256" key="8">
    <source>
        <dbReference type="RuleBase" id="RU003346"/>
    </source>
</evidence>
<sequence length="456" mass="51112">MRTIPYHLFLQYFAGLSSATGSFILGTVIGWTAQTEHSIKAGDLGYEVSDREMDWLSTIFTLGAASMCIPTGFIIDAIGRRFTMLLFVPFLLLGWLMIAFSVNTIMLYVARFLLGMSGGAFCIIAPLYTTEIAQTKIRGILGCFFQMLITMGILYSYIMGAVCTVFVMTLSCTFLPVISGILFLILPESPFYYVMKDKPEKARSALQWLRGKNYDINEEYQEVEANVREVKENPVSLLKGMKRRSSLRAFLNSICLMIFQQFSGINVIMFYATDVFKLAKTGLEPKVSTIVLGAVQVIATFAALFLIDRLGRRILLMLSSFVMSLSTLGLGIYFYIKDRDTDIAQRISWFPVLCCCLFILMFSLGMGAVPWLIMAETFAEDIKGPASSISATINWLSAFTITNAYGPIKNAIGVGQTFWIYSGFSITCTIFVFFFLPETHNKTFAEIQQSLDRKKK</sequence>